<feature type="domain" description="SLC41A/MgtE integral membrane" evidence="9">
    <location>
        <begin position="144"/>
        <end position="274"/>
    </location>
</feature>
<comment type="caution">
    <text evidence="10">The sequence shown here is derived from an EMBL/GenBank/DDBJ whole genome shotgun (WGS) entry which is preliminary data.</text>
</comment>
<organism evidence="10 11">
    <name type="scientific">Photobacterium gaetbulicola</name>
    <dbReference type="NCBI Taxonomy" id="1295392"/>
    <lineage>
        <taxon>Bacteria</taxon>
        <taxon>Pseudomonadati</taxon>
        <taxon>Pseudomonadota</taxon>
        <taxon>Gammaproteobacteria</taxon>
        <taxon>Vibrionales</taxon>
        <taxon>Vibrionaceae</taxon>
        <taxon>Photobacterium</taxon>
    </lineage>
</organism>
<feature type="transmembrane region" description="Helical" evidence="8">
    <location>
        <begin position="184"/>
        <end position="205"/>
    </location>
</feature>
<dbReference type="InterPro" id="IPR036739">
    <property type="entry name" value="SLC41_membr_dom_sf"/>
</dbReference>
<keyword evidence="3" id="KW-0813">Transport</keyword>
<dbReference type="PANTHER" id="PTHR41394">
    <property type="entry name" value="MAGNESIUM TRANSPORTER MGTE"/>
    <property type="match status" value="1"/>
</dbReference>
<comment type="subcellular location">
    <subcellularLocation>
        <location evidence="1">Membrane</location>
        <topology evidence="1">Multi-pass membrane protein</topology>
    </subcellularLocation>
</comment>
<feature type="transmembrane region" description="Helical" evidence="8">
    <location>
        <begin position="142"/>
        <end position="163"/>
    </location>
</feature>
<comment type="similarity">
    <text evidence="2">Belongs to the SLC41A transporter family.</text>
</comment>
<dbReference type="RefSeq" id="WP_039469631.1">
    <property type="nucleotide sequence ID" value="NZ_JWLZ01000223.1"/>
</dbReference>
<evidence type="ECO:0000256" key="2">
    <source>
        <dbReference type="ARBA" id="ARBA00009749"/>
    </source>
</evidence>
<keyword evidence="5" id="KW-0460">Magnesium</keyword>
<dbReference type="GO" id="GO:0008324">
    <property type="term" value="F:monoatomic cation transmembrane transporter activity"/>
    <property type="evidence" value="ECO:0007669"/>
    <property type="project" value="InterPro"/>
</dbReference>
<dbReference type="AlphaFoldDB" id="A0A0B9FPB1"/>
<dbReference type="PANTHER" id="PTHR41394:SF5">
    <property type="entry name" value="SLC41A_MGTE INTEGRAL MEMBRANE DOMAIN-CONTAINING PROTEIN"/>
    <property type="match status" value="1"/>
</dbReference>
<sequence length="284" mass="30510">MTVMNYAADAALVNEELAQNDVLAARNAFMKYDIDEQAKLLVKMPISEAIAILSEMPLRHVQTLLDLLDEMDEEVCMRHLANGLGLICSEAEPAGHYLQNSVFSHVRERIGWIVGLALLGIVSGLIISHYEDTLSQLVLLAVYMPVIAAAGGNTGSQAATLVVRALAMEEIRCRDWAKVLWKEFRVALMIAGVLAAVIMGRVMMFSDGSSLPIGMELMDIAMAIGVAISLQVVLSTTVGGVLPMIARAAKLDPAVLVSPVLASVVDITGMIIYFKTVNAFLGLA</sequence>
<dbReference type="Proteomes" id="UP000031278">
    <property type="component" value="Unassembled WGS sequence"/>
</dbReference>
<evidence type="ECO:0000259" key="9">
    <source>
        <dbReference type="Pfam" id="PF01769"/>
    </source>
</evidence>
<dbReference type="Gene3D" id="1.10.357.20">
    <property type="entry name" value="SLC41 divalent cation transporters, integral membrane domain"/>
    <property type="match status" value="1"/>
</dbReference>
<evidence type="ECO:0000313" key="11">
    <source>
        <dbReference type="Proteomes" id="UP000031278"/>
    </source>
</evidence>
<protein>
    <submittedName>
        <fullName evidence="10">Mg2+ transporter mgtE</fullName>
    </submittedName>
</protein>
<dbReference type="SUPFAM" id="SSF161093">
    <property type="entry name" value="MgtE membrane domain-like"/>
    <property type="match status" value="1"/>
</dbReference>
<dbReference type="EMBL" id="JWLZ01000223">
    <property type="protein sequence ID" value="KHT58208.1"/>
    <property type="molecule type" value="Genomic_DNA"/>
</dbReference>
<feature type="transmembrane region" description="Helical" evidence="8">
    <location>
        <begin position="254"/>
        <end position="274"/>
    </location>
</feature>
<evidence type="ECO:0000256" key="7">
    <source>
        <dbReference type="ARBA" id="ARBA00023136"/>
    </source>
</evidence>
<dbReference type="Pfam" id="PF01769">
    <property type="entry name" value="MgtE"/>
    <property type="match status" value="1"/>
</dbReference>
<evidence type="ECO:0000256" key="3">
    <source>
        <dbReference type="ARBA" id="ARBA00022448"/>
    </source>
</evidence>
<evidence type="ECO:0000256" key="5">
    <source>
        <dbReference type="ARBA" id="ARBA00022842"/>
    </source>
</evidence>
<dbReference type="GO" id="GO:0016020">
    <property type="term" value="C:membrane"/>
    <property type="evidence" value="ECO:0007669"/>
    <property type="project" value="UniProtKB-SubCell"/>
</dbReference>
<name>A0A0B9FPB1_9GAMM</name>
<evidence type="ECO:0000256" key="4">
    <source>
        <dbReference type="ARBA" id="ARBA00022692"/>
    </source>
</evidence>
<feature type="transmembrane region" description="Helical" evidence="8">
    <location>
        <begin position="110"/>
        <end position="130"/>
    </location>
</feature>
<keyword evidence="7 8" id="KW-0472">Membrane</keyword>
<evidence type="ECO:0000256" key="6">
    <source>
        <dbReference type="ARBA" id="ARBA00022989"/>
    </source>
</evidence>
<keyword evidence="6 8" id="KW-1133">Transmembrane helix</keyword>
<evidence type="ECO:0000256" key="8">
    <source>
        <dbReference type="SAM" id="Phobius"/>
    </source>
</evidence>
<reference evidence="10 11" key="1">
    <citation type="submission" date="2014-12" db="EMBL/GenBank/DDBJ databases">
        <title>Genome sequencing of Photobacterium gaetbulicola AD005a.</title>
        <authorList>
            <person name="Adrian T.G.S."/>
            <person name="Chan K.G."/>
        </authorList>
    </citation>
    <scope>NUCLEOTIDE SEQUENCE [LARGE SCALE GENOMIC DNA]</scope>
    <source>
        <strain evidence="10 11">AD005a</strain>
    </source>
</reference>
<evidence type="ECO:0000256" key="1">
    <source>
        <dbReference type="ARBA" id="ARBA00004141"/>
    </source>
</evidence>
<gene>
    <name evidence="10" type="ORF">RJ45_25645</name>
</gene>
<accession>A0A0B9FPB1</accession>
<dbReference type="InterPro" id="IPR006667">
    <property type="entry name" value="SLC41_membr_dom"/>
</dbReference>
<feature type="transmembrane region" description="Helical" evidence="8">
    <location>
        <begin position="220"/>
        <end position="242"/>
    </location>
</feature>
<evidence type="ECO:0000313" key="10">
    <source>
        <dbReference type="EMBL" id="KHT58208.1"/>
    </source>
</evidence>
<proteinExistence type="inferred from homology"/>
<keyword evidence="4 8" id="KW-0812">Transmembrane</keyword>